<comment type="caution">
    <text evidence="1">The sequence shown here is derived from an EMBL/GenBank/DDBJ whole genome shotgun (WGS) entry which is preliminary data.</text>
</comment>
<sequence>MTALLTQSPIWGDTHPTGPPCIICNSKHSSMSTVYFNIWDSQQGSAAKSLINKTLLFGKKVCFICAAAANPGTPLCTQCWRWGHPIKACKASQPRCAICAGPHEMEIHRLYCSLCKGNPKHDLLIPKTPGDQPCPHPLRCPNCNREHAATDWKCKFWSHCFDREWIVAKYAEVRARPLLLVTTLTTNP</sequence>
<proteinExistence type="predicted"/>
<accession>A0A9P5YL85</accession>
<keyword evidence="2" id="KW-1185">Reference proteome</keyword>
<protein>
    <submittedName>
        <fullName evidence="1">Gag-like protein</fullName>
    </submittedName>
</protein>
<name>A0A9P5YL85_9AGAR</name>
<gene>
    <name evidence="1" type="ORF">BDN70DRAFT_821095</name>
</gene>
<reference evidence="1" key="1">
    <citation type="submission" date="2020-11" db="EMBL/GenBank/DDBJ databases">
        <authorList>
            <consortium name="DOE Joint Genome Institute"/>
            <person name="Ahrendt S."/>
            <person name="Riley R."/>
            <person name="Andreopoulos W."/>
            <person name="Labutti K."/>
            <person name="Pangilinan J."/>
            <person name="Ruiz-Duenas F.J."/>
            <person name="Barrasa J.M."/>
            <person name="Sanchez-Garcia M."/>
            <person name="Camarero S."/>
            <person name="Miyauchi S."/>
            <person name="Serrano A."/>
            <person name="Linde D."/>
            <person name="Babiker R."/>
            <person name="Drula E."/>
            <person name="Ayuso-Fernandez I."/>
            <person name="Pacheco R."/>
            <person name="Padilla G."/>
            <person name="Ferreira P."/>
            <person name="Barriuso J."/>
            <person name="Kellner H."/>
            <person name="Castanera R."/>
            <person name="Alfaro M."/>
            <person name="Ramirez L."/>
            <person name="Pisabarro A.G."/>
            <person name="Kuo A."/>
            <person name="Tritt A."/>
            <person name="Lipzen A."/>
            <person name="He G."/>
            <person name="Yan M."/>
            <person name="Ng V."/>
            <person name="Cullen D."/>
            <person name="Martin F."/>
            <person name="Rosso M.-N."/>
            <person name="Henrissat B."/>
            <person name="Hibbett D."/>
            <person name="Martinez A.T."/>
            <person name="Grigoriev I.V."/>
        </authorList>
    </citation>
    <scope>NUCLEOTIDE SEQUENCE</scope>
    <source>
        <strain evidence="1">CIRM-BRFM 674</strain>
    </source>
</reference>
<dbReference type="OrthoDB" id="2997340at2759"/>
<organism evidence="1 2">
    <name type="scientific">Pholiota conissans</name>
    <dbReference type="NCBI Taxonomy" id="109636"/>
    <lineage>
        <taxon>Eukaryota</taxon>
        <taxon>Fungi</taxon>
        <taxon>Dikarya</taxon>
        <taxon>Basidiomycota</taxon>
        <taxon>Agaricomycotina</taxon>
        <taxon>Agaricomycetes</taxon>
        <taxon>Agaricomycetidae</taxon>
        <taxon>Agaricales</taxon>
        <taxon>Agaricineae</taxon>
        <taxon>Strophariaceae</taxon>
        <taxon>Pholiota</taxon>
    </lineage>
</organism>
<dbReference type="AlphaFoldDB" id="A0A9P5YL85"/>
<dbReference type="Proteomes" id="UP000807469">
    <property type="component" value="Unassembled WGS sequence"/>
</dbReference>
<evidence type="ECO:0000313" key="2">
    <source>
        <dbReference type="Proteomes" id="UP000807469"/>
    </source>
</evidence>
<dbReference type="EMBL" id="MU155896">
    <property type="protein sequence ID" value="KAF9470639.1"/>
    <property type="molecule type" value="Genomic_DNA"/>
</dbReference>
<evidence type="ECO:0000313" key="1">
    <source>
        <dbReference type="EMBL" id="KAF9470639.1"/>
    </source>
</evidence>